<feature type="compositionally biased region" description="Basic and acidic residues" evidence="11">
    <location>
        <begin position="385"/>
        <end position="396"/>
    </location>
</feature>
<reference evidence="13 14" key="1">
    <citation type="submission" date="2016-05" db="EMBL/GenBank/DDBJ databases">
        <title>Comparative genomics of biotechnologically important yeasts.</title>
        <authorList>
            <consortium name="DOE Joint Genome Institute"/>
            <person name="Riley R."/>
            <person name="Haridas S."/>
            <person name="Wolfe K.H."/>
            <person name="Lopes M.R."/>
            <person name="Hittinger C.T."/>
            <person name="Goker M."/>
            <person name="Salamov A."/>
            <person name="Wisecaver J."/>
            <person name="Long T.M."/>
            <person name="Aerts A.L."/>
            <person name="Barry K."/>
            <person name="Choi C."/>
            <person name="Clum A."/>
            <person name="Coughlan A.Y."/>
            <person name="Deshpande S."/>
            <person name="Douglass A.P."/>
            <person name="Hanson S.J."/>
            <person name="Klenk H.-P."/>
            <person name="LaButti K."/>
            <person name="Lapidus A."/>
            <person name="Lindquist E."/>
            <person name="Lipzen A."/>
            <person name="Meier-kolthoff J.P."/>
            <person name="Ohm R.A."/>
            <person name="Otillar R.P."/>
            <person name="Pangilinan J."/>
            <person name="Peng Y."/>
            <person name="Rokas A."/>
            <person name="Rosa C.A."/>
            <person name="Scheuner C."/>
            <person name="Sibirny A.A."/>
            <person name="Slot J.C."/>
            <person name="Stielow J.B."/>
            <person name="Sun H."/>
            <person name="Kurtzman C.P."/>
            <person name="Blackwell M."/>
            <person name="Grigoriev I.V."/>
            <person name="Jeffries T.W."/>
        </authorList>
    </citation>
    <scope>NUCLEOTIDE SEQUENCE [LARGE SCALE GENOMIC DNA]</scope>
    <source>
        <strain evidence="13 14">NRRL YB-4993</strain>
    </source>
</reference>
<dbReference type="GO" id="GO:0004521">
    <property type="term" value="F:RNA endonuclease activity"/>
    <property type="evidence" value="ECO:0007669"/>
    <property type="project" value="EnsemblFungi"/>
</dbReference>
<evidence type="ECO:0000256" key="3">
    <source>
        <dbReference type="ARBA" id="ARBA00022490"/>
    </source>
</evidence>
<dbReference type="InterPro" id="IPR036770">
    <property type="entry name" value="Ankyrin_rpt-contain_sf"/>
</dbReference>
<dbReference type="GO" id="GO:0072671">
    <property type="term" value="P:mitochondria-associated ubiquitin-dependent protein catabolic process"/>
    <property type="evidence" value="ECO:0007669"/>
    <property type="project" value="EnsemblFungi"/>
</dbReference>
<dbReference type="SUPFAM" id="SSF48403">
    <property type="entry name" value="Ankyrin repeat"/>
    <property type="match status" value="1"/>
</dbReference>
<dbReference type="Proteomes" id="UP000092555">
    <property type="component" value="Unassembled WGS sequence"/>
</dbReference>
<feature type="region of interest" description="Disordered" evidence="11">
    <location>
        <begin position="549"/>
        <end position="568"/>
    </location>
</feature>
<sequence>MNMNKDEHYIFDLKPDLLDSLQLLHFDESLSVVDVAPVKVAEQISETQTATKVKDLSECLTCKLEFSSDATQKERNRHYKSDIHRLNLKRSLNGLVPLTEAEFEEFLETQSVESISGSEDSDSDSDIEFEQRLPTVFEKLSVNENKMEELEESHASHMNTHSPFVILKSSKLESSKGFGAYKALFDNTTLSNGDIVEKLKSYNSAKSKQGISVLLMIGGGHFAGAVISHKLANTKGNIKNHKESLQAQRVTVLELKTFHRYTTRRKQGGSQSASDNARGKANSAGSSIRRYNEQALKKDVHDLLSSWKSYLTQAEHIFIRANGTDSRKTLMGYEGSILNQDDPRVKSFPFTTKRATLGEVKNSWVKLTYLSVLDLPKAKTIVEKQTKEEKKLKTPEPAEEPDSDKHSREVVALLKKSKAPLLVNYMKSNDLDINFILTPESRYGHTPTPLHYAAWQGLQRMVKLLLMNMKADPTMYNISGKTAYQVSTSKDIKSVFQICRHNLGEDYCNWDLAKVGPPKSSELVAAENAKEKEAQKAENRRLIEEELAKKTDLEMKRPTVQSSGRVGGEKVFTSVAETSGLTDQQKMRLMREQRARAAEARMKRGGQ</sequence>
<evidence type="ECO:0000256" key="10">
    <source>
        <dbReference type="PROSITE-ProRule" id="PRU01389"/>
    </source>
</evidence>
<comment type="caution">
    <text evidence="13">The sequence shown here is derived from an EMBL/GenBank/DDBJ whole genome shotgun (WGS) entry which is preliminary data.</text>
</comment>
<evidence type="ECO:0000256" key="6">
    <source>
        <dbReference type="ARBA" id="ARBA00022759"/>
    </source>
</evidence>
<evidence type="ECO:0000313" key="14">
    <source>
        <dbReference type="Proteomes" id="UP000092555"/>
    </source>
</evidence>
<keyword evidence="4 10" id="KW-0540">Nuclease</keyword>
<dbReference type="Pfam" id="PF18826">
    <property type="entry name" value="bVLRF1"/>
    <property type="match status" value="1"/>
</dbReference>
<feature type="region of interest" description="Disordered" evidence="11">
    <location>
        <begin position="263"/>
        <end position="286"/>
    </location>
</feature>
<dbReference type="GO" id="GO:0036503">
    <property type="term" value="P:ERAD pathway"/>
    <property type="evidence" value="ECO:0007669"/>
    <property type="project" value="EnsemblFungi"/>
</dbReference>
<evidence type="ECO:0000256" key="9">
    <source>
        <dbReference type="ARBA" id="ARBA00023054"/>
    </source>
</evidence>
<evidence type="ECO:0000256" key="8">
    <source>
        <dbReference type="ARBA" id="ARBA00023043"/>
    </source>
</evidence>
<keyword evidence="14" id="KW-1185">Reference proteome</keyword>
<evidence type="ECO:0000259" key="12">
    <source>
        <dbReference type="PROSITE" id="PS52044"/>
    </source>
</evidence>
<accession>A0A1A0H4Z7</accession>
<dbReference type="InterPro" id="IPR002110">
    <property type="entry name" value="Ankyrin_rpt"/>
</dbReference>
<keyword evidence="6 10" id="KW-0255">Endonuclease</keyword>
<dbReference type="EMBL" id="LXTC01000008">
    <property type="protein sequence ID" value="OBA18998.1"/>
    <property type="molecule type" value="Genomic_DNA"/>
</dbReference>
<evidence type="ECO:0000313" key="13">
    <source>
        <dbReference type="EMBL" id="OBA18998.1"/>
    </source>
</evidence>
<keyword evidence="7 10" id="KW-0378">Hydrolase</keyword>
<dbReference type="PROSITE" id="PS52044">
    <property type="entry name" value="VLRF1"/>
    <property type="match status" value="1"/>
</dbReference>
<dbReference type="GO" id="GO:0004045">
    <property type="term" value="F:peptidyl-tRNA hydrolase activity"/>
    <property type="evidence" value="ECO:0007669"/>
    <property type="project" value="EnsemblFungi"/>
</dbReference>
<dbReference type="RefSeq" id="XP_018709533.1">
    <property type="nucleotide sequence ID" value="XM_018856356.1"/>
</dbReference>
<evidence type="ECO:0000256" key="2">
    <source>
        <dbReference type="ARBA" id="ARBA00009262"/>
    </source>
</evidence>
<organism evidence="13 14">
    <name type="scientific">Metschnikowia bicuspidata var. bicuspidata NRRL YB-4993</name>
    <dbReference type="NCBI Taxonomy" id="869754"/>
    <lineage>
        <taxon>Eukaryota</taxon>
        <taxon>Fungi</taxon>
        <taxon>Dikarya</taxon>
        <taxon>Ascomycota</taxon>
        <taxon>Saccharomycotina</taxon>
        <taxon>Pichiomycetes</taxon>
        <taxon>Metschnikowiaceae</taxon>
        <taxon>Metschnikowia</taxon>
    </lineage>
</organism>
<evidence type="ECO:0000256" key="7">
    <source>
        <dbReference type="ARBA" id="ARBA00022801"/>
    </source>
</evidence>
<protein>
    <recommendedName>
        <fullName evidence="12">VLRF1 domain-containing protein</fullName>
    </recommendedName>
</protein>
<dbReference type="Gene3D" id="1.25.40.20">
    <property type="entry name" value="Ankyrin repeat-containing domain"/>
    <property type="match status" value="1"/>
</dbReference>
<evidence type="ECO:0000256" key="4">
    <source>
        <dbReference type="ARBA" id="ARBA00022722"/>
    </source>
</evidence>
<dbReference type="AlphaFoldDB" id="A0A1A0H4Z7"/>
<dbReference type="STRING" id="869754.A0A1A0H4Z7"/>
<dbReference type="Pfam" id="PF00023">
    <property type="entry name" value="Ank"/>
    <property type="match status" value="1"/>
</dbReference>
<dbReference type="InterPro" id="IPR047139">
    <property type="entry name" value="ANKZ1/VMS1"/>
</dbReference>
<dbReference type="GeneID" id="30029332"/>
<feature type="active site" evidence="10">
    <location>
        <position position="271"/>
    </location>
</feature>
<proteinExistence type="inferred from homology"/>
<dbReference type="GO" id="GO:0071630">
    <property type="term" value="P:nuclear protein quality control by the ubiquitin-proteasome system"/>
    <property type="evidence" value="ECO:0007669"/>
    <property type="project" value="EnsemblFungi"/>
</dbReference>
<evidence type="ECO:0000256" key="11">
    <source>
        <dbReference type="SAM" id="MobiDB-lite"/>
    </source>
</evidence>
<feature type="region of interest" description="Disordered" evidence="11">
    <location>
        <begin position="385"/>
        <end position="408"/>
    </location>
</feature>
<feature type="domain" description="VLRF1" evidence="12">
    <location>
        <begin position="208"/>
        <end position="370"/>
    </location>
</feature>
<dbReference type="PANTHER" id="PTHR16036">
    <property type="entry name" value="ANKYRIN REPEAT AND ZINC FINGER DOMAIN-CONTAINING PROTEIN 1"/>
    <property type="match status" value="1"/>
</dbReference>
<gene>
    <name evidence="13" type="ORF">METBIDRAFT_33625</name>
</gene>
<evidence type="ECO:0000256" key="5">
    <source>
        <dbReference type="ARBA" id="ARBA00022737"/>
    </source>
</evidence>
<dbReference type="GO" id="GO:0005789">
    <property type="term" value="C:endoplasmic reticulum membrane"/>
    <property type="evidence" value="ECO:0007669"/>
    <property type="project" value="EnsemblFungi"/>
</dbReference>
<comment type="subcellular location">
    <subcellularLocation>
        <location evidence="1">Cytoplasm</location>
    </subcellularLocation>
</comment>
<dbReference type="GO" id="GO:0005829">
    <property type="term" value="C:cytosol"/>
    <property type="evidence" value="ECO:0007669"/>
    <property type="project" value="EnsemblFungi"/>
</dbReference>
<comment type="domain">
    <text evidence="10">The VLRF1 domain mediates binding to the 60S ribosomal subunit.</text>
</comment>
<keyword evidence="3 10" id="KW-0963">Cytoplasm</keyword>
<keyword evidence="5" id="KW-0677">Repeat</keyword>
<keyword evidence="8" id="KW-0040">ANK repeat</keyword>
<name>A0A1A0H4Z7_9ASCO</name>
<dbReference type="InterPro" id="IPR041175">
    <property type="entry name" value="VLRF1/Vms1"/>
</dbReference>
<keyword evidence="9" id="KW-0175">Coiled coil</keyword>
<evidence type="ECO:0000256" key="1">
    <source>
        <dbReference type="ARBA" id="ARBA00004496"/>
    </source>
</evidence>
<dbReference type="GO" id="GO:0072344">
    <property type="term" value="P:rescue of stalled ribosome"/>
    <property type="evidence" value="ECO:0007669"/>
    <property type="project" value="EnsemblFungi"/>
</dbReference>
<dbReference type="GO" id="GO:0036266">
    <property type="term" value="C:Cdc48p-Npl4p-Vms1p AAA ATPase complex"/>
    <property type="evidence" value="ECO:0007669"/>
    <property type="project" value="EnsemblFungi"/>
</dbReference>
<dbReference type="OrthoDB" id="429841at2759"/>
<comment type="similarity">
    <text evidence="2 10">Belongs to the ANKZF1/VMS1 family.</text>
</comment>
<dbReference type="PANTHER" id="PTHR16036:SF2">
    <property type="entry name" value="TRNA ENDONUCLEASE ANKZF1"/>
    <property type="match status" value="1"/>
</dbReference>